<evidence type="ECO:0000313" key="3">
    <source>
        <dbReference type="Proteomes" id="UP001210925"/>
    </source>
</evidence>
<proteinExistence type="predicted"/>
<reference evidence="2" key="1">
    <citation type="submission" date="2020-05" db="EMBL/GenBank/DDBJ databases">
        <title>Phylogenomic resolution of chytrid fungi.</title>
        <authorList>
            <person name="Stajich J.E."/>
            <person name="Amses K."/>
            <person name="Simmons R."/>
            <person name="Seto K."/>
            <person name="Myers J."/>
            <person name="Bonds A."/>
            <person name="Quandt C.A."/>
            <person name="Barry K."/>
            <person name="Liu P."/>
            <person name="Grigoriev I."/>
            <person name="Longcore J.E."/>
            <person name="James T.Y."/>
        </authorList>
    </citation>
    <scope>NUCLEOTIDE SEQUENCE</scope>
    <source>
        <strain evidence="2">PLAUS21</strain>
    </source>
</reference>
<evidence type="ECO:0000256" key="1">
    <source>
        <dbReference type="SAM" id="SignalP"/>
    </source>
</evidence>
<name>A0AAD5Y4T1_9FUNG</name>
<comment type="caution">
    <text evidence="2">The sequence shown here is derived from an EMBL/GenBank/DDBJ whole genome shotgun (WGS) entry which is preliminary data.</text>
</comment>
<keyword evidence="1" id="KW-0732">Signal</keyword>
<protein>
    <submittedName>
        <fullName evidence="2">Uncharacterized protein</fullName>
    </submittedName>
</protein>
<accession>A0AAD5Y4T1</accession>
<organism evidence="2 3">
    <name type="scientific">Boothiomyces macroporosus</name>
    <dbReference type="NCBI Taxonomy" id="261099"/>
    <lineage>
        <taxon>Eukaryota</taxon>
        <taxon>Fungi</taxon>
        <taxon>Fungi incertae sedis</taxon>
        <taxon>Chytridiomycota</taxon>
        <taxon>Chytridiomycota incertae sedis</taxon>
        <taxon>Chytridiomycetes</taxon>
        <taxon>Rhizophydiales</taxon>
        <taxon>Terramycetaceae</taxon>
        <taxon>Boothiomyces</taxon>
    </lineage>
</organism>
<dbReference type="Proteomes" id="UP001210925">
    <property type="component" value="Unassembled WGS sequence"/>
</dbReference>
<feature type="chain" id="PRO_5041954202" evidence="1">
    <location>
        <begin position="19"/>
        <end position="122"/>
    </location>
</feature>
<dbReference type="EMBL" id="JADGKB010000022">
    <property type="protein sequence ID" value="KAJ3258959.1"/>
    <property type="molecule type" value="Genomic_DNA"/>
</dbReference>
<sequence length="122" mass="13503">MFAFALLASVFAAQQCQSEGPVKVCIDDAVNGPGLFISYDQNTGYLQEGVNFWINVDGNTFTAPLNCDYGRKRDIGFCTGTFFAGFAGTQSHNMHNIQLAFFDDATPVHWDSKYGANYVFKF</sequence>
<gene>
    <name evidence="2" type="ORF">HK103_003100</name>
</gene>
<feature type="signal peptide" evidence="1">
    <location>
        <begin position="1"/>
        <end position="18"/>
    </location>
</feature>
<dbReference type="AlphaFoldDB" id="A0AAD5Y4T1"/>
<evidence type="ECO:0000313" key="2">
    <source>
        <dbReference type="EMBL" id="KAJ3258959.1"/>
    </source>
</evidence>
<keyword evidence="3" id="KW-1185">Reference proteome</keyword>